<gene>
    <name evidence="2" type="ORF">ENS59_13525</name>
</gene>
<sequence>MEFLLKSKITKTRALELHIPLLLRLSIVAIGIIIIAASLIPILEKTQTQLGVTTIVLLILLLFGALYEERWTFDPATRTISFRFGLLFLAKTMKISYDQVDEITLEKAVKGKMQSQEDHAEPSRPKTGLGRVFQPKVFINLVLYLKDAERLIIESGNARKEAELINIQKQIQDFLV</sequence>
<organism evidence="2">
    <name type="scientific">Gracilinema caldarium</name>
    <dbReference type="NCBI Taxonomy" id="215591"/>
    <lineage>
        <taxon>Bacteria</taxon>
        <taxon>Pseudomonadati</taxon>
        <taxon>Spirochaetota</taxon>
        <taxon>Spirochaetia</taxon>
        <taxon>Spirochaetales</taxon>
        <taxon>Breznakiellaceae</taxon>
        <taxon>Gracilinema</taxon>
    </lineage>
</organism>
<name>A0A7C3IFI7_9SPIR</name>
<keyword evidence="1" id="KW-1133">Transmembrane helix</keyword>
<keyword evidence="1" id="KW-0812">Transmembrane</keyword>
<feature type="transmembrane region" description="Helical" evidence="1">
    <location>
        <begin position="21"/>
        <end position="43"/>
    </location>
</feature>
<evidence type="ECO:0000313" key="2">
    <source>
        <dbReference type="EMBL" id="HFH30503.1"/>
    </source>
</evidence>
<feature type="transmembrane region" description="Helical" evidence="1">
    <location>
        <begin position="49"/>
        <end position="67"/>
    </location>
</feature>
<keyword evidence="1" id="KW-0472">Membrane</keyword>
<reference evidence="2" key="1">
    <citation type="journal article" date="2020" name="mSystems">
        <title>Genome- and Community-Level Interaction Insights into Carbon Utilization and Element Cycling Functions of Hydrothermarchaeota in Hydrothermal Sediment.</title>
        <authorList>
            <person name="Zhou Z."/>
            <person name="Liu Y."/>
            <person name="Xu W."/>
            <person name="Pan J."/>
            <person name="Luo Z.H."/>
            <person name="Li M."/>
        </authorList>
    </citation>
    <scope>NUCLEOTIDE SEQUENCE [LARGE SCALE GENOMIC DNA]</scope>
    <source>
        <strain evidence="2">SpSt-503</strain>
    </source>
</reference>
<comment type="caution">
    <text evidence="2">The sequence shown here is derived from an EMBL/GenBank/DDBJ whole genome shotgun (WGS) entry which is preliminary data.</text>
</comment>
<dbReference type="EMBL" id="DSVL01000414">
    <property type="protein sequence ID" value="HFH30503.1"/>
    <property type="molecule type" value="Genomic_DNA"/>
</dbReference>
<accession>A0A7C3IFI7</accession>
<evidence type="ECO:0000256" key="1">
    <source>
        <dbReference type="SAM" id="Phobius"/>
    </source>
</evidence>
<protein>
    <submittedName>
        <fullName evidence="2">Uncharacterized protein</fullName>
    </submittedName>
</protein>
<dbReference type="AlphaFoldDB" id="A0A7C3IFI7"/>
<proteinExistence type="predicted"/>